<dbReference type="InterPro" id="IPR006515">
    <property type="entry name" value="PABP_1234"/>
</dbReference>
<keyword evidence="5" id="KW-0677">Repeat</keyword>
<feature type="domain" description="RRM" evidence="12">
    <location>
        <begin position="38"/>
        <end position="116"/>
    </location>
</feature>
<feature type="domain" description="RRM" evidence="12">
    <location>
        <begin position="317"/>
        <end position="394"/>
    </location>
</feature>
<sequence length="624" mass="68834">MEERPTQSYPSAVSDSQTSPHAPDDLNLQTTSASFGPASLYVGDLAPSVTEARLYEIFNAVGPVASIRVCRDLNTRRSLGYAYVNYRNAVDAERALDTMNFTVINGRPCRVMWSQRDPTIRKTGRGNVFVKNLSKNIDNKALADTFSMFGNILSCKVVEFENGSGGFGYVHFETEEASKAAIQNVNGKILDGQKVCVEPFLSKQERGLAEDEPPKFNNLYIKNIPEHITAEGLKKEFEKFGMVGSCVVMTNEEGRSKKFGFVCFEDPEDAKKALKDSAGLEIDGAKVAVSRAQRKRERTAILRQKYEQERNLKVQGNNVYVKNLSESVDDTQLEELFSPYGVITSAKVMKDSKGGSRCFGFVCFSKPEEAASAIVALQGLYKDGKPLYVALAQKKEERLAHLSIQHLQRQGNLRMASPAAVYPVQGVPLLPRPGIIGGPLPYKSPRWGGPMIKPAFQYVSPPGFVGVLSPRPASLNGLVLPAHQSFQQQPLKGSRNQTRASRFGQRSRPSKIPSSKSTESVSNAASPKRIPNGAYEKAPPTPELTLEYLSLHSPTTQKQSIGDRLYPLVSQLSSPGYARQITGMLLDMDNTELLHLLESPEALKEQVDNAYKVLEAHRNREKVI</sequence>
<evidence type="ECO:0000313" key="14">
    <source>
        <dbReference type="EMBL" id="KAJ3634401.1"/>
    </source>
</evidence>
<feature type="domain" description="PABC" evidence="13">
    <location>
        <begin position="541"/>
        <end position="619"/>
    </location>
</feature>
<evidence type="ECO:0000259" key="12">
    <source>
        <dbReference type="PROSITE" id="PS50102"/>
    </source>
</evidence>
<dbReference type="CDD" id="cd12378">
    <property type="entry name" value="RRM1_I_PABPs"/>
    <property type="match status" value="1"/>
</dbReference>
<keyword evidence="4 10" id="KW-0963">Cytoplasm</keyword>
<feature type="compositionally biased region" description="Polar residues" evidence="11">
    <location>
        <begin position="486"/>
        <end position="500"/>
    </location>
</feature>
<protein>
    <recommendedName>
        <fullName evidence="10">Polyadenylate-binding protein</fullName>
        <shortName evidence="10">PABP</shortName>
    </recommendedName>
</protein>
<dbReference type="Pfam" id="PF00658">
    <property type="entry name" value="MLLE"/>
    <property type="match status" value="1"/>
</dbReference>
<dbReference type="SUPFAM" id="SSF54928">
    <property type="entry name" value="RNA-binding domain, RBD"/>
    <property type="match status" value="2"/>
</dbReference>
<evidence type="ECO:0000256" key="2">
    <source>
        <dbReference type="ARBA" id="ARBA00004496"/>
    </source>
</evidence>
<feature type="region of interest" description="Disordered" evidence="11">
    <location>
        <begin position="1"/>
        <end position="29"/>
    </location>
</feature>
<dbReference type="PROSITE" id="PS51309">
    <property type="entry name" value="PABC"/>
    <property type="match status" value="1"/>
</dbReference>
<accession>A0AA38M1I4</accession>
<dbReference type="Pfam" id="PF00076">
    <property type="entry name" value="RRM_1"/>
    <property type="match status" value="4"/>
</dbReference>
<evidence type="ECO:0000256" key="10">
    <source>
        <dbReference type="RuleBase" id="RU362004"/>
    </source>
</evidence>
<dbReference type="FunFam" id="3.30.70.330:FF:000234">
    <property type="entry name" value="Polyadenylate-binding protein 5"/>
    <property type="match status" value="1"/>
</dbReference>
<evidence type="ECO:0000256" key="4">
    <source>
        <dbReference type="ARBA" id="ARBA00022490"/>
    </source>
</evidence>
<comment type="caution">
    <text evidence="14">The sequence shown here is derived from an EMBL/GenBank/DDBJ whole genome shotgun (WGS) entry which is preliminary data.</text>
</comment>
<comment type="subcellular location">
    <subcellularLocation>
        <location evidence="2 10">Cytoplasm</location>
    </subcellularLocation>
    <subcellularLocation>
        <location evidence="1">Nucleus</location>
    </subcellularLocation>
</comment>
<dbReference type="InterPro" id="IPR012677">
    <property type="entry name" value="Nucleotide-bd_a/b_plait_sf"/>
</dbReference>
<dbReference type="InterPro" id="IPR002004">
    <property type="entry name" value="PABP_HYD_C"/>
</dbReference>
<gene>
    <name evidence="14" type="ORF">Zmor_019120</name>
</gene>
<dbReference type="InterPro" id="IPR000504">
    <property type="entry name" value="RRM_dom"/>
</dbReference>
<dbReference type="PRINTS" id="PR00961">
    <property type="entry name" value="HUDSXLRNA"/>
</dbReference>
<evidence type="ECO:0000256" key="11">
    <source>
        <dbReference type="SAM" id="MobiDB-lite"/>
    </source>
</evidence>
<evidence type="ECO:0000256" key="7">
    <source>
        <dbReference type="ARBA" id="ARBA00023242"/>
    </source>
</evidence>
<dbReference type="PANTHER" id="PTHR24012">
    <property type="entry name" value="RNA BINDING PROTEIN"/>
    <property type="match status" value="1"/>
</dbReference>
<keyword evidence="6 9" id="KW-0694">RNA-binding</keyword>
<dbReference type="FunFam" id="3.30.70.330:FF:000003">
    <property type="entry name" value="Polyadenylate-binding protein"/>
    <property type="match status" value="1"/>
</dbReference>
<dbReference type="CDD" id="cd12379">
    <property type="entry name" value="RRM2_I_PABPs"/>
    <property type="match status" value="1"/>
</dbReference>
<dbReference type="NCBIfam" id="TIGR01628">
    <property type="entry name" value="PABP-1234"/>
    <property type="match status" value="1"/>
</dbReference>
<dbReference type="Gene3D" id="1.10.1900.10">
    <property type="entry name" value="c-terminal domain of poly(a) binding protein"/>
    <property type="match status" value="1"/>
</dbReference>
<reference evidence="14" key="1">
    <citation type="journal article" date="2023" name="G3 (Bethesda)">
        <title>Whole genome assemblies of Zophobas morio and Tenebrio molitor.</title>
        <authorList>
            <person name="Kaur S."/>
            <person name="Stinson S.A."/>
            <person name="diCenzo G.C."/>
        </authorList>
    </citation>
    <scope>NUCLEOTIDE SEQUENCE</scope>
    <source>
        <strain evidence="14">QUZm001</strain>
    </source>
</reference>
<dbReference type="Proteomes" id="UP001168821">
    <property type="component" value="Unassembled WGS sequence"/>
</dbReference>
<organism evidence="14 15">
    <name type="scientific">Zophobas morio</name>
    <dbReference type="NCBI Taxonomy" id="2755281"/>
    <lineage>
        <taxon>Eukaryota</taxon>
        <taxon>Metazoa</taxon>
        <taxon>Ecdysozoa</taxon>
        <taxon>Arthropoda</taxon>
        <taxon>Hexapoda</taxon>
        <taxon>Insecta</taxon>
        <taxon>Pterygota</taxon>
        <taxon>Neoptera</taxon>
        <taxon>Endopterygota</taxon>
        <taxon>Coleoptera</taxon>
        <taxon>Polyphaga</taxon>
        <taxon>Cucujiformia</taxon>
        <taxon>Tenebrionidae</taxon>
        <taxon>Zophobas</taxon>
    </lineage>
</organism>
<dbReference type="SMART" id="SM00360">
    <property type="entry name" value="RRM"/>
    <property type="match status" value="4"/>
</dbReference>
<dbReference type="GO" id="GO:0003723">
    <property type="term" value="F:RNA binding"/>
    <property type="evidence" value="ECO:0007669"/>
    <property type="project" value="UniProtKB-UniRule"/>
</dbReference>
<evidence type="ECO:0000256" key="3">
    <source>
        <dbReference type="ARBA" id="ARBA00008557"/>
    </source>
</evidence>
<name>A0AA38M1I4_9CUCU</name>
<evidence type="ECO:0000256" key="8">
    <source>
        <dbReference type="ARBA" id="ARBA00037469"/>
    </source>
</evidence>
<dbReference type="AlphaFoldDB" id="A0AA38M1I4"/>
<comment type="function">
    <text evidence="8">Has a role in the perception of gravity.</text>
</comment>
<evidence type="ECO:0000256" key="9">
    <source>
        <dbReference type="PROSITE-ProRule" id="PRU00176"/>
    </source>
</evidence>
<evidence type="ECO:0000259" key="13">
    <source>
        <dbReference type="PROSITE" id="PS51309"/>
    </source>
</evidence>
<feature type="compositionally biased region" description="Polar residues" evidence="11">
    <location>
        <begin position="1"/>
        <end position="20"/>
    </location>
</feature>
<dbReference type="GO" id="GO:0005737">
    <property type="term" value="C:cytoplasm"/>
    <property type="evidence" value="ECO:0007669"/>
    <property type="project" value="UniProtKB-SubCell"/>
</dbReference>
<dbReference type="FunFam" id="3.30.70.330:FF:000651">
    <property type="entry name" value="Poly(A) binding protein cytoplasmic 1 like"/>
    <property type="match status" value="1"/>
</dbReference>
<dbReference type="InterPro" id="IPR036053">
    <property type="entry name" value="PABP-dom"/>
</dbReference>
<feature type="domain" description="RRM" evidence="12">
    <location>
        <begin position="126"/>
        <end position="202"/>
    </location>
</feature>
<dbReference type="GO" id="GO:0005634">
    <property type="term" value="C:nucleus"/>
    <property type="evidence" value="ECO:0007669"/>
    <property type="project" value="UniProtKB-SubCell"/>
</dbReference>
<comment type="function">
    <text evidence="10">Binds the poly(A) tail of mRNA.</text>
</comment>
<evidence type="ECO:0000256" key="5">
    <source>
        <dbReference type="ARBA" id="ARBA00022737"/>
    </source>
</evidence>
<dbReference type="SMART" id="SM00517">
    <property type="entry name" value="PolyA"/>
    <property type="match status" value="1"/>
</dbReference>
<comment type="similarity">
    <text evidence="3 10">Belongs to the polyadenylate-binding protein type-1 family.</text>
</comment>
<dbReference type="EMBL" id="JALNTZ010000553">
    <property type="protein sequence ID" value="KAJ3634401.1"/>
    <property type="molecule type" value="Genomic_DNA"/>
</dbReference>
<dbReference type="SMART" id="SM00361">
    <property type="entry name" value="RRM_1"/>
    <property type="match status" value="4"/>
</dbReference>
<evidence type="ECO:0000256" key="6">
    <source>
        <dbReference type="ARBA" id="ARBA00022884"/>
    </source>
</evidence>
<evidence type="ECO:0000313" key="15">
    <source>
        <dbReference type="Proteomes" id="UP001168821"/>
    </source>
</evidence>
<dbReference type="InterPro" id="IPR034364">
    <property type="entry name" value="PABP_RRM1"/>
</dbReference>
<keyword evidence="15" id="KW-1185">Reference proteome</keyword>
<evidence type="ECO:0000256" key="1">
    <source>
        <dbReference type="ARBA" id="ARBA00004123"/>
    </source>
</evidence>
<dbReference type="PROSITE" id="PS50102">
    <property type="entry name" value="RRM"/>
    <property type="match status" value="4"/>
</dbReference>
<dbReference type="GO" id="GO:1990904">
    <property type="term" value="C:ribonucleoprotein complex"/>
    <property type="evidence" value="ECO:0007669"/>
    <property type="project" value="InterPro"/>
</dbReference>
<proteinExistence type="inferred from homology"/>
<keyword evidence="7" id="KW-0539">Nucleus</keyword>
<feature type="compositionally biased region" description="Low complexity" evidence="11">
    <location>
        <begin position="506"/>
        <end position="517"/>
    </location>
</feature>
<dbReference type="InterPro" id="IPR002343">
    <property type="entry name" value="Hud_Sxl_RNA"/>
</dbReference>
<dbReference type="Gene3D" id="3.30.70.330">
    <property type="match status" value="4"/>
</dbReference>
<feature type="region of interest" description="Disordered" evidence="11">
    <location>
        <begin position="486"/>
        <end position="539"/>
    </location>
</feature>
<dbReference type="InterPro" id="IPR045305">
    <property type="entry name" value="RRM2_I_PABPs"/>
</dbReference>
<feature type="domain" description="RRM" evidence="12">
    <location>
        <begin position="217"/>
        <end position="294"/>
    </location>
</feature>
<dbReference type="InterPro" id="IPR035979">
    <property type="entry name" value="RBD_domain_sf"/>
</dbReference>
<dbReference type="InterPro" id="IPR003954">
    <property type="entry name" value="RRM_euk-type"/>
</dbReference>
<dbReference type="SUPFAM" id="SSF63570">
    <property type="entry name" value="PABC (PABP) domain"/>
    <property type="match status" value="1"/>
</dbReference>